<comment type="caution">
    <text evidence="3">The sequence shown here is derived from an EMBL/GenBank/DDBJ whole genome shotgun (WGS) entry which is preliminary data.</text>
</comment>
<proteinExistence type="predicted"/>
<dbReference type="PROSITE" id="PS51257">
    <property type="entry name" value="PROKAR_LIPOPROTEIN"/>
    <property type="match status" value="1"/>
</dbReference>
<keyword evidence="4" id="KW-1185">Reference proteome</keyword>
<reference evidence="3 4" key="1">
    <citation type="submission" date="2018-05" db="EMBL/GenBank/DDBJ databases">
        <title>Genomic Encyclopedia of Archaeal and Bacterial Type Strains, Phase II (KMG-II): from individual species to whole genera.</title>
        <authorList>
            <person name="Goeker M."/>
        </authorList>
    </citation>
    <scope>NUCLEOTIDE SEQUENCE [LARGE SCALE GENOMIC DNA]</scope>
    <source>
        <strain evidence="3 4">DSM 19975</strain>
    </source>
</reference>
<protein>
    <submittedName>
        <fullName evidence="3">Uncharacterized protein</fullName>
    </submittedName>
</protein>
<evidence type="ECO:0000313" key="4">
    <source>
        <dbReference type="Proteomes" id="UP000245678"/>
    </source>
</evidence>
<feature type="signal peptide" evidence="2">
    <location>
        <begin position="1"/>
        <end position="26"/>
    </location>
</feature>
<feature type="compositionally biased region" description="Polar residues" evidence="1">
    <location>
        <begin position="42"/>
        <end position="66"/>
    </location>
</feature>
<evidence type="ECO:0000256" key="1">
    <source>
        <dbReference type="SAM" id="MobiDB-lite"/>
    </source>
</evidence>
<dbReference type="EMBL" id="QGHA01000001">
    <property type="protein sequence ID" value="PWK80125.1"/>
    <property type="molecule type" value="Genomic_DNA"/>
</dbReference>
<accession>A0A316HPH9</accession>
<evidence type="ECO:0000313" key="3">
    <source>
        <dbReference type="EMBL" id="PWK80125.1"/>
    </source>
</evidence>
<feature type="compositionally biased region" description="Basic and acidic residues" evidence="1">
    <location>
        <begin position="27"/>
        <end position="37"/>
    </location>
</feature>
<name>A0A316HPH9_9SPHI</name>
<feature type="region of interest" description="Disordered" evidence="1">
    <location>
        <begin position="22"/>
        <end position="81"/>
    </location>
</feature>
<dbReference type="RefSeq" id="WP_109606217.1">
    <property type="nucleotide sequence ID" value="NZ_QGHA01000001.1"/>
</dbReference>
<organism evidence="3 4">
    <name type="scientific">Mucilaginibacter oryzae</name>
    <dbReference type="NCBI Taxonomy" id="468058"/>
    <lineage>
        <taxon>Bacteria</taxon>
        <taxon>Pseudomonadati</taxon>
        <taxon>Bacteroidota</taxon>
        <taxon>Sphingobacteriia</taxon>
        <taxon>Sphingobacteriales</taxon>
        <taxon>Sphingobacteriaceae</taxon>
        <taxon>Mucilaginibacter</taxon>
    </lineage>
</organism>
<dbReference type="Proteomes" id="UP000245678">
    <property type="component" value="Unassembled WGS sequence"/>
</dbReference>
<feature type="chain" id="PRO_5016341494" evidence="2">
    <location>
        <begin position="27"/>
        <end position="81"/>
    </location>
</feature>
<keyword evidence="2" id="KW-0732">Signal</keyword>
<evidence type="ECO:0000256" key="2">
    <source>
        <dbReference type="SAM" id="SignalP"/>
    </source>
</evidence>
<gene>
    <name evidence="3" type="ORF">LX99_00589</name>
</gene>
<feature type="compositionally biased region" description="Basic and acidic residues" evidence="1">
    <location>
        <begin position="69"/>
        <end position="81"/>
    </location>
</feature>
<dbReference type="AlphaFoldDB" id="A0A316HPH9"/>
<sequence>MKNKLITGLLPLSVSLIMACSGNHSAKGGEDTAKAQHEAPSNIDTSQTTTATGDASAVDNSASGGTKTARPDSLKVDSTKK</sequence>